<dbReference type="AlphaFoldDB" id="A0A395NK55"/>
<evidence type="ECO:0000313" key="2">
    <source>
        <dbReference type="Proteomes" id="UP000266272"/>
    </source>
</evidence>
<dbReference type="OrthoDB" id="5242822at2759"/>
<protein>
    <submittedName>
        <fullName evidence="1">Pa14 domain</fullName>
    </submittedName>
</protein>
<gene>
    <name evidence="1" type="ORF">TARUN_5752</name>
</gene>
<sequence length="307" mass="33972">MAPTSGVRNALHSRVAKQDSKIADRLRGELDSLNDGETLSTAFDNVLIGDDTPPNAIHELEYLQSLCELAGQDQLLIEFLVRAESATQLSDVAIQLYYSPDLVSKHPQSISIFRANLFSREPNVVLLSAIRAHKLLRGHRLKTAAEKALTAAVESDMTIMSPEFRTLIYSQDFFARLPDGTAVDPEEAYKLLKSLQVLQYIVTDPQQIDSLLQAGLYSAHRVALLSKSTFTTLIQDQPGMSQDIASRIHDQATSIDLHNQEKWFSEALAMRTVESEACQEFATSSSTLHDTPSIILLQNVTSRSICS</sequence>
<keyword evidence="2" id="KW-1185">Reference proteome</keyword>
<proteinExistence type="predicted"/>
<name>A0A395NK55_TRIAR</name>
<evidence type="ECO:0000313" key="1">
    <source>
        <dbReference type="EMBL" id="RFU76505.1"/>
    </source>
</evidence>
<dbReference type="EMBL" id="PXOA01000346">
    <property type="protein sequence ID" value="RFU76505.1"/>
    <property type="molecule type" value="Genomic_DNA"/>
</dbReference>
<dbReference type="Proteomes" id="UP000266272">
    <property type="component" value="Unassembled WGS sequence"/>
</dbReference>
<accession>A0A395NK55</accession>
<dbReference type="STRING" id="490622.A0A395NK55"/>
<organism evidence="1 2">
    <name type="scientific">Trichoderma arundinaceum</name>
    <dbReference type="NCBI Taxonomy" id="490622"/>
    <lineage>
        <taxon>Eukaryota</taxon>
        <taxon>Fungi</taxon>
        <taxon>Dikarya</taxon>
        <taxon>Ascomycota</taxon>
        <taxon>Pezizomycotina</taxon>
        <taxon>Sordariomycetes</taxon>
        <taxon>Hypocreomycetidae</taxon>
        <taxon>Hypocreales</taxon>
        <taxon>Hypocreaceae</taxon>
        <taxon>Trichoderma</taxon>
    </lineage>
</organism>
<reference evidence="1 2" key="1">
    <citation type="journal article" date="2018" name="PLoS Pathog.">
        <title>Evolution of structural diversity of trichothecenes, a family of toxins produced by plant pathogenic and entomopathogenic fungi.</title>
        <authorList>
            <person name="Proctor R.H."/>
            <person name="McCormick S.P."/>
            <person name="Kim H.S."/>
            <person name="Cardoza R.E."/>
            <person name="Stanley A.M."/>
            <person name="Lindo L."/>
            <person name="Kelly A."/>
            <person name="Brown D.W."/>
            <person name="Lee T."/>
            <person name="Vaughan M.M."/>
            <person name="Alexander N.J."/>
            <person name="Busman M."/>
            <person name="Gutierrez S."/>
        </authorList>
    </citation>
    <scope>NUCLEOTIDE SEQUENCE [LARGE SCALE GENOMIC DNA]</scope>
    <source>
        <strain evidence="1 2">IBT 40837</strain>
    </source>
</reference>
<comment type="caution">
    <text evidence="1">The sequence shown here is derived from an EMBL/GenBank/DDBJ whole genome shotgun (WGS) entry which is preliminary data.</text>
</comment>